<evidence type="ECO:0000313" key="1">
    <source>
        <dbReference type="EMBL" id="GAG34806.1"/>
    </source>
</evidence>
<gene>
    <name evidence="1" type="ORF">S01H1_68781</name>
</gene>
<reference evidence="1" key="1">
    <citation type="journal article" date="2014" name="Front. Microbiol.">
        <title>High frequency of phylogenetically diverse reductive dehalogenase-homologous genes in deep subseafloor sedimentary metagenomes.</title>
        <authorList>
            <person name="Kawai M."/>
            <person name="Futagami T."/>
            <person name="Toyoda A."/>
            <person name="Takaki Y."/>
            <person name="Nishi S."/>
            <person name="Hori S."/>
            <person name="Arai W."/>
            <person name="Tsubouchi T."/>
            <person name="Morono Y."/>
            <person name="Uchiyama I."/>
            <person name="Ito T."/>
            <person name="Fujiyama A."/>
            <person name="Inagaki F."/>
            <person name="Takami H."/>
        </authorList>
    </citation>
    <scope>NUCLEOTIDE SEQUENCE</scope>
    <source>
        <strain evidence="1">Expedition CK06-06</strain>
    </source>
</reference>
<name>X0YDB0_9ZZZZ</name>
<accession>X0YDB0</accession>
<feature type="non-terminal residue" evidence="1">
    <location>
        <position position="247"/>
    </location>
</feature>
<feature type="non-terminal residue" evidence="1">
    <location>
        <position position="1"/>
    </location>
</feature>
<protein>
    <submittedName>
        <fullName evidence="1">Uncharacterized protein</fullName>
    </submittedName>
</protein>
<dbReference type="AlphaFoldDB" id="X0YDB0"/>
<sequence>LEKLAELMESPEFQEFVRLLAEDLADAAIAIADWFINSVIPAIQDFLAEVNNAGGPVEWFKKKWEELKTKIQGILAILRGDVEGTATGWRKAMQSVVTFFVKWWTFLLKTFEKIIIGIIKVFWKIADVAPEIVGTIKAAFITWFLVWKSTLDIFFLNPIRDVMNAAKEVFLEAAESIRMLVEIGKALWESFTSAVKLKIEELFTAIQARFGVSVPGVFSRAIDSIKGMWDGLKISIITILNSAAQAA</sequence>
<comment type="caution">
    <text evidence="1">The sequence shown here is derived from an EMBL/GenBank/DDBJ whole genome shotgun (WGS) entry which is preliminary data.</text>
</comment>
<organism evidence="1">
    <name type="scientific">marine sediment metagenome</name>
    <dbReference type="NCBI Taxonomy" id="412755"/>
    <lineage>
        <taxon>unclassified sequences</taxon>
        <taxon>metagenomes</taxon>
        <taxon>ecological metagenomes</taxon>
    </lineage>
</organism>
<proteinExistence type="predicted"/>
<dbReference type="EMBL" id="BARS01045623">
    <property type="protein sequence ID" value="GAG34806.1"/>
    <property type="molecule type" value="Genomic_DNA"/>
</dbReference>